<dbReference type="RefSeq" id="WP_220105435.1">
    <property type="nucleotide sequence ID" value="NZ_JAHZSS010000029.1"/>
</dbReference>
<evidence type="ECO:0000256" key="4">
    <source>
        <dbReference type="ARBA" id="ARBA00022833"/>
    </source>
</evidence>
<dbReference type="SUPFAM" id="SSF53187">
    <property type="entry name" value="Zn-dependent exopeptidases"/>
    <property type="match status" value="1"/>
</dbReference>
<dbReference type="EMBL" id="JAHZSS010000029">
    <property type="protein sequence ID" value="MBW8192814.1"/>
    <property type="molecule type" value="Genomic_DNA"/>
</dbReference>
<dbReference type="PROSITE" id="PS00758">
    <property type="entry name" value="ARGE_DAPE_CPG2_1"/>
    <property type="match status" value="1"/>
</dbReference>
<dbReference type="InterPro" id="IPR002933">
    <property type="entry name" value="Peptidase_M20"/>
</dbReference>
<dbReference type="Pfam" id="PF01546">
    <property type="entry name" value="Peptidase_M20"/>
    <property type="match status" value="1"/>
</dbReference>
<comment type="caution">
    <text evidence="7">The sequence shown here is derived from an EMBL/GenBank/DDBJ whole genome shotgun (WGS) entry which is preliminary data.</text>
</comment>
<evidence type="ECO:0000313" key="7">
    <source>
        <dbReference type="EMBL" id="MBW8192814.1"/>
    </source>
</evidence>
<reference evidence="7" key="1">
    <citation type="submission" date="2021-07" db="EMBL/GenBank/DDBJ databases">
        <title>Neiella marina sp. nov., isolated from the intestinal content of sea cucumber Apostichopus japonicus.</title>
        <authorList>
            <person name="Bai X."/>
        </authorList>
    </citation>
    <scope>NUCLEOTIDE SEQUENCE</scope>
    <source>
        <strain evidence="7">126</strain>
    </source>
</reference>
<proteinExistence type="predicted"/>
<evidence type="ECO:0000313" key="8">
    <source>
        <dbReference type="Proteomes" id="UP001166251"/>
    </source>
</evidence>
<dbReference type="InterPro" id="IPR050072">
    <property type="entry name" value="Peptidase_M20A"/>
</dbReference>
<dbReference type="PANTHER" id="PTHR43808">
    <property type="entry name" value="ACETYLORNITHINE DEACETYLASE"/>
    <property type="match status" value="1"/>
</dbReference>
<dbReference type="PIRSF" id="PIRSF037238">
    <property type="entry name" value="Carboxypeptidase_G2"/>
    <property type="match status" value="1"/>
</dbReference>
<evidence type="ECO:0000259" key="6">
    <source>
        <dbReference type="Pfam" id="PF07687"/>
    </source>
</evidence>
<dbReference type="InterPro" id="IPR011650">
    <property type="entry name" value="Peptidase_M20_dimer"/>
</dbReference>
<dbReference type="Pfam" id="PF07687">
    <property type="entry name" value="M20_dimer"/>
    <property type="match status" value="1"/>
</dbReference>
<evidence type="ECO:0000256" key="5">
    <source>
        <dbReference type="ARBA" id="ARBA00023285"/>
    </source>
</evidence>
<evidence type="ECO:0000256" key="3">
    <source>
        <dbReference type="ARBA" id="ARBA00022801"/>
    </source>
</evidence>
<dbReference type="Gene3D" id="3.40.630.10">
    <property type="entry name" value="Zn peptidases"/>
    <property type="match status" value="1"/>
</dbReference>
<dbReference type="InterPro" id="IPR036264">
    <property type="entry name" value="Bact_exopeptidase_dim_dom"/>
</dbReference>
<comment type="cofactor">
    <cofactor evidence="1">
        <name>Zn(2+)</name>
        <dbReference type="ChEBI" id="CHEBI:29105"/>
    </cofactor>
</comment>
<dbReference type="Gene3D" id="3.30.70.360">
    <property type="match status" value="1"/>
</dbReference>
<keyword evidence="3" id="KW-0378">Hydrolase</keyword>
<keyword evidence="5" id="KW-0170">Cobalt</keyword>
<dbReference type="InterPro" id="IPR001261">
    <property type="entry name" value="ArgE/DapE_CS"/>
</dbReference>
<accession>A0ABS7EKF8</accession>
<dbReference type="CDD" id="cd03885">
    <property type="entry name" value="M20_CPDG2"/>
    <property type="match status" value="1"/>
</dbReference>
<feature type="domain" description="Peptidase M20 dimerisation" evidence="6">
    <location>
        <begin position="168"/>
        <end position="267"/>
    </location>
</feature>
<organism evidence="7 8">
    <name type="scientific">Neiella holothuriorum</name>
    <dbReference type="NCBI Taxonomy" id="2870530"/>
    <lineage>
        <taxon>Bacteria</taxon>
        <taxon>Pseudomonadati</taxon>
        <taxon>Pseudomonadota</taxon>
        <taxon>Gammaproteobacteria</taxon>
        <taxon>Alteromonadales</taxon>
        <taxon>Echinimonadaceae</taxon>
        <taxon>Neiella</taxon>
    </lineage>
</organism>
<dbReference type="Proteomes" id="UP001166251">
    <property type="component" value="Unassembled WGS sequence"/>
</dbReference>
<name>A0ABS7EKF8_9GAMM</name>
<dbReference type="SUPFAM" id="SSF55031">
    <property type="entry name" value="Bacterial exopeptidase dimerisation domain"/>
    <property type="match status" value="1"/>
</dbReference>
<dbReference type="PANTHER" id="PTHR43808:SF9">
    <property type="entry name" value="BLL0789 PROTEIN"/>
    <property type="match status" value="1"/>
</dbReference>
<sequence length="382" mass="41096">MDFKELSSIIELNSHTRNKSGVDENGIIFSSWMTALGFKAEIFERDAIGNHIKFFSQSSNERDNRKRILLLGHLDTVFPINSFTDFREDEEWIYGPGVCDMKGGNYIALCALRRLHAELGEIRNIDMLLVSDEETGSDDSKYLTAELAKDYDACLVFEAAGPNHEVVIGRKGVGTFKVQLTGKGAHAGNHYADGCNANLAAAHLLVALQGLTDLAQGTTVNVGKMSGGIGANTISPSAELLVEMRYTQTSERDRVLAELERLVATPAIAGVKARLSGGIQRDVMQPSSAQAQLLATIESVLGYSLPTEQRGGVSDANIVAAAGVPTLDGFGPFGDGDHTPKERALKASFERRIDETTQILRHFEMARPDVSSGSVSPVAAAG</sequence>
<evidence type="ECO:0000256" key="1">
    <source>
        <dbReference type="ARBA" id="ARBA00001947"/>
    </source>
</evidence>
<evidence type="ECO:0000256" key="2">
    <source>
        <dbReference type="ARBA" id="ARBA00022723"/>
    </source>
</evidence>
<keyword evidence="4" id="KW-0862">Zinc</keyword>
<keyword evidence="8" id="KW-1185">Reference proteome</keyword>
<keyword evidence="2" id="KW-0479">Metal-binding</keyword>
<protein>
    <submittedName>
        <fullName evidence="7">M20 family metallopeptidase</fullName>
    </submittedName>
</protein>
<gene>
    <name evidence="7" type="ORF">K0504_17385</name>
</gene>
<dbReference type="InterPro" id="IPR017150">
    <property type="entry name" value="Pept_M20_glutamate_carboxypep"/>
</dbReference>